<proteinExistence type="predicted"/>
<dbReference type="SUPFAM" id="SSF50341">
    <property type="entry name" value="CheW-like"/>
    <property type="match status" value="1"/>
</dbReference>
<dbReference type="Gene3D" id="2.40.50.180">
    <property type="entry name" value="CheA-289, Domain 4"/>
    <property type="match status" value="1"/>
</dbReference>
<feature type="domain" description="CheW-like" evidence="2">
    <location>
        <begin position="28"/>
        <end position="173"/>
    </location>
</feature>
<organism evidence="3 4">
    <name type="scientific">Persicobacter psychrovividus</name>
    <dbReference type="NCBI Taxonomy" id="387638"/>
    <lineage>
        <taxon>Bacteria</taxon>
        <taxon>Pseudomonadati</taxon>
        <taxon>Bacteroidota</taxon>
        <taxon>Cytophagia</taxon>
        <taxon>Cytophagales</taxon>
        <taxon>Persicobacteraceae</taxon>
        <taxon>Persicobacter</taxon>
    </lineage>
</organism>
<keyword evidence="3" id="KW-0614">Plasmid</keyword>
<dbReference type="InterPro" id="IPR039315">
    <property type="entry name" value="CheW"/>
</dbReference>
<keyword evidence="4" id="KW-1185">Reference proteome</keyword>
<dbReference type="PANTHER" id="PTHR22617">
    <property type="entry name" value="CHEMOTAXIS SENSOR HISTIDINE KINASE-RELATED"/>
    <property type="match status" value="1"/>
</dbReference>
<dbReference type="InterPro" id="IPR036061">
    <property type="entry name" value="CheW-like_dom_sf"/>
</dbReference>
<evidence type="ECO:0000313" key="4">
    <source>
        <dbReference type="Proteomes" id="UP001354989"/>
    </source>
</evidence>
<dbReference type="PANTHER" id="PTHR22617:SF23">
    <property type="entry name" value="CHEMOTAXIS PROTEIN CHEW"/>
    <property type="match status" value="1"/>
</dbReference>
<dbReference type="SMART" id="SM00260">
    <property type="entry name" value="CheW"/>
    <property type="match status" value="1"/>
</dbReference>
<name>A0ABM7VLK4_9BACT</name>
<feature type="region of interest" description="Disordered" evidence="1">
    <location>
        <begin position="1"/>
        <end position="24"/>
    </location>
</feature>
<evidence type="ECO:0000313" key="3">
    <source>
        <dbReference type="EMBL" id="BDD01857.1"/>
    </source>
</evidence>
<feature type="compositionally biased region" description="Polar residues" evidence="1">
    <location>
        <begin position="12"/>
        <end position="24"/>
    </location>
</feature>
<dbReference type="Gene3D" id="2.30.30.40">
    <property type="entry name" value="SH3 Domains"/>
    <property type="match status" value="1"/>
</dbReference>
<accession>A0ABM7VLK4</accession>
<dbReference type="Pfam" id="PF01584">
    <property type="entry name" value="CheW"/>
    <property type="match status" value="1"/>
</dbReference>
<dbReference type="RefSeq" id="WP_332921852.1">
    <property type="nucleotide sequence ID" value="NZ_AP025296.1"/>
</dbReference>
<gene>
    <name evidence="3" type="ORF">PEPS_41370</name>
</gene>
<dbReference type="InterPro" id="IPR002545">
    <property type="entry name" value="CheW-lke_dom"/>
</dbReference>
<geneLocation type="plasmid" evidence="3 4">
    <name>pPP4</name>
</geneLocation>
<dbReference type="PROSITE" id="PS50851">
    <property type="entry name" value="CHEW"/>
    <property type="match status" value="1"/>
</dbReference>
<reference evidence="3 4" key="1">
    <citation type="submission" date="2021-12" db="EMBL/GenBank/DDBJ databases">
        <title>Genome sequencing of bacteria with rrn-lacking chromosome and rrn-plasmid.</title>
        <authorList>
            <person name="Anda M."/>
            <person name="Iwasaki W."/>
        </authorList>
    </citation>
    <scope>NUCLEOTIDE SEQUENCE [LARGE SCALE GENOMIC DNA]</scope>
    <source>
        <strain evidence="3 4">NBRC 101262</strain>
        <plasmid evidence="3 4">pPP4</plasmid>
    </source>
</reference>
<dbReference type="Proteomes" id="UP001354989">
    <property type="component" value="Plasmid pPP4"/>
</dbReference>
<dbReference type="EMBL" id="AP025296">
    <property type="protein sequence ID" value="BDD01857.1"/>
    <property type="molecule type" value="Genomic_DNA"/>
</dbReference>
<evidence type="ECO:0000259" key="2">
    <source>
        <dbReference type="PROSITE" id="PS50851"/>
    </source>
</evidence>
<sequence length="177" mass="19504">MSQPIVNDPLHGQSTDAMKGNANKQSTRSQLIVFKLGGEEYGLPIDQVKEVVLTPRLAPVPHTPEYILGAANIRGSVIAIMDLEHKFHLSDQIANVKAQEHYSLVIENEKFKVGVLVKEVPNTLSIDSEDIDDSKEVLQFSSLKEECVRGIAKVGDRMIILLDIIAMLQMDDVTLGS</sequence>
<evidence type="ECO:0000256" key="1">
    <source>
        <dbReference type="SAM" id="MobiDB-lite"/>
    </source>
</evidence>
<protein>
    <submittedName>
        <fullName evidence="3">Chemotaxis protein CheW</fullName>
    </submittedName>
</protein>